<dbReference type="PANTHER" id="PTHR43833">
    <property type="entry name" value="POTASSIUM CHANNEL PROTEIN 2-RELATED-RELATED"/>
    <property type="match status" value="1"/>
</dbReference>
<dbReference type="Pfam" id="PF02080">
    <property type="entry name" value="TrkA_C"/>
    <property type="match status" value="1"/>
</dbReference>
<keyword evidence="2" id="KW-0812">Transmembrane</keyword>
<comment type="subcellular location">
    <subcellularLocation>
        <location evidence="1">Cell membrane</location>
        <topology evidence="1">Multi-pass membrane protein</topology>
    </subcellularLocation>
</comment>
<dbReference type="OrthoDB" id="9785285at2"/>
<dbReference type="Proteomes" id="UP000463470">
    <property type="component" value="Unassembled WGS sequence"/>
</dbReference>
<keyword evidence="6" id="KW-1185">Reference proteome</keyword>
<dbReference type="Pfam" id="PF02254">
    <property type="entry name" value="TrkA_N"/>
    <property type="match status" value="1"/>
</dbReference>
<evidence type="ECO:0000313" key="6">
    <source>
        <dbReference type="Proteomes" id="UP000463470"/>
    </source>
</evidence>
<keyword evidence="2" id="KW-0472">Membrane</keyword>
<keyword evidence="2" id="KW-1133">Transmembrane helix</keyword>
<dbReference type="AlphaFoldDB" id="A0A845KY06"/>
<dbReference type="GO" id="GO:0006813">
    <property type="term" value="P:potassium ion transport"/>
    <property type="evidence" value="ECO:0007669"/>
    <property type="project" value="InterPro"/>
</dbReference>
<dbReference type="GO" id="GO:0008324">
    <property type="term" value="F:monoatomic cation transmembrane transporter activity"/>
    <property type="evidence" value="ECO:0007669"/>
    <property type="project" value="InterPro"/>
</dbReference>
<keyword evidence="5" id="KW-0407">Ion channel</keyword>
<accession>A0A845KY06</accession>
<dbReference type="SUPFAM" id="SSF81324">
    <property type="entry name" value="Voltage-gated potassium channels"/>
    <property type="match status" value="1"/>
</dbReference>
<dbReference type="PROSITE" id="PS51201">
    <property type="entry name" value="RCK_N"/>
    <property type="match status" value="1"/>
</dbReference>
<sequence>MVFGTLGILFFEKEFTLLDAAWLTETTLLTVGYGDRLPKTMGGQIFTLVIMPLGVGIVAYAIGIIAGYVVEGRLANLWGKRAMKNKIAKLSNHIIVCGAGRVGWQVAEQLSRENVPFVVVDSREDVLEKYVHGKFLYVHGDALDDAVLLEAGIERARGIVAALPTDADNVFITLTAKGIKADLLVVARADRLESEEKLRRAGADKVVSPAVIGGKRLAMSILKPVSVDYVDTVLHDREYEFSMEEMILQNPSPLIGKTLVEARIREETGAMVVAIYRGRQLISNPQGSEKLEADDLVILFGTREQLLAFERLAAAKPS</sequence>
<dbReference type="Pfam" id="PF07885">
    <property type="entry name" value="Ion_trans_2"/>
    <property type="match status" value="1"/>
</dbReference>
<dbReference type="InterPro" id="IPR036291">
    <property type="entry name" value="NAD(P)-bd_dom_sf"/>
</dbReference>
<evidence type="ECO:0000256" key="1">
    <source>
        <dbReference type="ARBA" id="ARBA00004651"/>
    </source>
</evidence>
<dbReference type="PANTHER" id="PTHR43833:SF9">
    <property type="entry name" value="POTASSIUM CHANNEL PROTEIN YUGO-RELATED"/>
    <property type="match status" value="1"/>
</dbReference>
<dbReference type="InterPro" id="IPR006037">
    <property type="entry name" value="RCK_C"/>
</dbReference>
<dbReference type="GO" id="GO:0005886">
    <property type="term" value="C:plasma membrane"/>
    <property type="evidence" value="ECO:0007669"/>
    <property type="project" value="UniProtKB-SubCell"/>
</dbReference>
<name>A0A845KY06_9FIRM</name>
<gene>
    <name evidence="5" type="ORF">GTO91_02595</name>
</gene>
<proteinExistence type="predicted"/>
<feature type="domain" description="RCK N-terminal" evidence="3">
    <location>
        <begin position="91"/>
        <end position="207"/>
    </location>
</feature>
<feature type="transmembrane region" description="Helical" evidence="2">
    <location>
        <begin position="45"/>
        <end position="70"/>
    </location>
</feature>
<keyword evidence="5" id="KW-0813">Transport</keyword>
<dbReference type="Gene3D" id="3.40.50.720">
    <property type="entry name" value="NAD(P)-binding Rossmann-like Domain"/>
    <property type="match status" value="1"/>
</dbReference>
<protein>
    <submittedName>
        <fullName evidence="5">Potassium channel protein</fullName>
    </submittedName>
</protein>
<dbReference type="InterPro" id="IPR003148">
    <property type="entry name" value="RCK_N"/>
</dbReference>
<dbReference type="SUPFAM" id="SSF116726">
    <property type="entry name" value="TrkA C-terminal domain-like"/>
    <property type="match status" value="1"/>
</dbReference>
<evidence type="ECO:0000256" key="2">
    <source>
        <dbReference type="SAM" id="Phobius"/>
    </source>
</evidence>
<reference evidence="5 6" key="1">
    <citation type="submission" date="2020-01" db="EMBL/GenBank/DDBJ databases">
        <title>Whole-genome sequence of Heliobacterium undosum DSM 13378.</title>
        <authorList>
            <person name="Kyndt J.A."/>
            <person name="Meyer T.E."/>
        </authorList>
    </citation>
    <scope>NUCLEOTIDE SEQUENCE [LARGE SCALE GENOMIC DNA]</scope>
    <source>
        <strain evidence="5 6">DSM 13378</strain>
    </source>
</reference>
<evidence type="ECO:0000259" key="3">
    <source>
        <dbReference type="PROSITE" id="PS51201"/>
    </source>
</evidence>
<dbReference type="EMBL" id="WXEY01000002">
    <property type="protein sequence ID" value="MZP28607.1"/>
    <property type="molecule type" value="Genomic_DNA"/>
</dbReference>
<evidence type="ECO:0000259" key="4">
    <source>
        <dbReference type="PROSITE" id="PS51202"/>
    </source>
</evidence>
<keyword evidence="5" id="KW-0406">Ion transport</keyword>
<dbReference type="InterPro" id="IPR050721">
    <property type="entry name" value="Trk_Ktr_HKT_K-transport"/>
</dbReference>
<evidence type="ECO:0000313" key="5">
    <source>
        <dbReference type="EMBL" id="MZP28607.1"/>
    </source>
</evidence>
<dbReference type="SUPFAM" id="SSF51735">
    <property type="entry name" value="NAD(P)-binding Rossmann-fold domains"/>
    <property type="match status" value="1"/>
</dbReference>
<comment type="caution">
    <text evidence="5">The sequence shown here is derived from an EMBL/GenBank/DDBJ whole genome shotgun (WGS) entry which is preliminary data.</text>
</comment>
<dbReference type="InterPro" id="IPR013099">
    <property type="entry name" value="K_chnl_dom"/>
</dbReference>
<dbReference type="Gene3D" id="3.30.70.1450">
    <property type="entry name" value="Regulator of K+ conductance, C-terminal domain"/>
    <property type="match status" value="1"/>
</dbReference>
<dbReference type="Gene3D" id="1.10.287.70">
    <property type="match status" value="1"/>
</dbReference>
<organism evidence="5 6">
    <name type="scientific">Heliomicrobium undosum</name>
    <dbReference type="NCBI Taxonomy" id="121734"/>
    <lineage>
        <taxon>Bacteria</taxon>
        <taxon>Bacillati</taxon>
        <taxon>Bacillota</taxon>
        <taxon>Clostridia</taxon>
        <taxon>Eubacteriales</taxon>
        <taxon>Heliobacteriaceae</taxon>
        <taxon>Heliomicrobium</taxon>
    </lineage>
</organism>
<dbReference type="PROSITE" id="PS51202">
    <property type="entry name" value="RCK_C"/>
    <property type="match status" value="1"/>
</dbReference>
<feature type="domain" description="RCK C-terminal" evidence="4">
    <location>
        <begin position="231"/>
        <end position="315"/>
    </location>
</feature>
<dbReference type="InterPro" id="IPR036721">
    <property type="entry name" value="RCK_C_sf"/>
</dbReference>